<dbReference type="Gene3D" id="1.10.150.240">
    <property type="entry name" value="Putative phosphatase, domain 2"/>
    <property type="match status" value="1"/>
</dbReference>
<keyword evidence="2" id="KW-1185">Reference proteome</keyword>
<dbReference type="RefSeq" id="WP_236983940.1">
    <property type="nucleotide sequence ID" value="NZ_AP023086.1"/>
</dbReference>
<protein>
    <submittedName>
        <fullName evidence="1">Glucose-1-phosphatase</fullName>
        <ecNumber evidence="1">3.1.3.10</ecNumber>
    </submittedName>
</protein>
<proteinExistence type="predicted"/>
<dbReference type="GO" id="GO:0008877">
    <property type="term" value="F:glucose-1-phosphatase activity"/>
    <property type="evidence" value="ECO:0007669"/>
    <property type="project" value="UniProtKB-EC"/>
</dbReference>
<dbReference type="Gene3D" id="3.40.50.1000">
    <property type="entry name" value="HAD superfamily/HAD-like"/>
    <property type="match status" value="1"/>
</dbReference>
<keyword evidence="1" id="KW-0378">Hydrolase</keyword>
<dbReference type="Proteomes" id="UP001320119">
    <property type="component" value="Chromosome"/>
</dbReference>
<dbReference type="KEGG" id="marq:MARGE09_P3257"/>
<dbReference type="EC" id="3.1.3.10" evidence="1"/>
<dbReference type="EMBL" id="AP023086">
    <property type="protein sequence ID" value="BCD99056.1"/>
    <property type="molecule type" value="Genomic_DNA"/>
</dbReference>
<dbReference type="Pfam" id="PF00702">
    <property type="entry name" value="Hydrolase"/>
    <property type="match status" value="1"/>
</dbReference>
<organism evidence="1 2">
    <name type="scientific">Marinagarivorans cellulosilyticus</name>
    <dbReference type="NCBI Taxonomy" id="2721545"/>
    <lineage>
        <taxon>Bacteria</taxon>
        <taxon>Pseudomonadati</taxon>
        <taxon>Pseudomonadota</taxon>
        <taxon>Gammaproteobacteria</taxon>
        <taxon>Cellvibrionales</taxon>
        <taxon>Cellvibrionaceae</taxon>
        <taxon>Marinagarivorans</taxon>
    </lineage>
</organism>
<sequence>MKKVDVFLFDLGRVLVELDGPPIKSEWLASPISDAESWRRWAVSPYVKAFESGEISADAFTAGIHQEQRLIISPAAFKEAFIAWPKGLYEGVEALLASLKAHYTLAFYSNTSELHVPRLVGEMGLGRYFDYTFASCEIGHFKPALEGYRFIVESLNVPAQRIVFIDDNKHNVEAARSVGMHAEQAEGFLAVAAAVERWRAER</sequence>
<dbReference type="AlphaFoldDB" id="A0AAN1WK27"/>
<dbReference type="InterPro" id="IPR006439">
    <property type="entry name" value="HAD-SF_hydro_IA"/>
</dbReference>
<dbReference type="SUPFAM" id="SSF56784">
    <property type="entry name" value="HAD-like"/>
    <property type="match status" value="1"/>
</dbReference>
<dbReference type="InterPro" id="IPR023214">
    <property type="entry name" value="HAD_sf"/>
</dbReference>
<dbReference type="NCBIfam" id="TIGR01509">
    <property type="entry name" value="HAD-SF-IA-v3"/>
    <property type="match status" value="1"/>
</dbReference>
<evidence type="ECO:0000313" key="1">
    <source>
        <dbReference type="EMBL" id="BCD99056.1"/>
    </source>
</evidence>
<dbReference type="PANTHER" id="PTHR43611">
    <property type="entry name" value="ALPHA-D-GLUCOSE 1-PHOSPHATE PHOSPHATASE"/>
    <property type="match status" value="1"/>
</dbReference>
<evidence type="ECO:0000313" key="2">
    <source>
        <dbReference type="Proteomes" id="UP001320119"/>
    </source>
</evidence>
<accession>A0AAN1WK27</accession>
<gene>
    <name evidence="1" type="ORF">MARGE09_P3257</name>
</gene>
<dbReference type="InterPro" id="IPR023198">
    <property type="entry name" value="PGP-like_dom2"/>
</dbReference>
<reference evidence="1 2" key="1">
    <citation type="journal article" date="2022" name="IScience">
        <title>An ultrasensitive nanofiber-based assay for enzymatic hydrolysis and deep-sea microbial degradation of cellulose.</title>
        <authorList>
            <person name="Tsudome M."/>
            <person name="Tachioka M."/>
            <person name="Miyazaki M."/>
            <person name="Uchimura K."/>
            <person name="Tsuda M."/>
            <person name="Takaki Y."/>
            <person name="Deguchi S."/>
        </authorList>
    </citation>
    <scope>NUCLEOTIDE SEQUENCE [LARGE SCALE GENOMIC DNA]</scope>
    <source>
        <strain evidence="1 2">GE09</strain>
    </source>
</reference>
<dbReference type="PANTHER" id="PTHR43611:SF3">
    <property type="entry name" value="FLAVIN MONONUCLEOTIDE HYDROLASE 1, CHLOROPLATIC"/>
    <property type="match status" value="1"/>
</dbReference>
<name>A0AAN1WK27_9GAMM</name>
<dbReference type="InterPro" id="IPR036412">
    <property type="entry name" value="HAD-like_sf"/>
</dbReference>